<keyword evidence="5 9" id="KW-1133">Transmembrane helix</keyword>
<dbReference type="SUPFAM" id="SSF58104">
    <property type="entry name" value="Methyl-accepting chemotaxis protein (MCP) signaling domain"/>
    <property type="match status" value="1"/>
</dbReference>
<keyword evidence="3" id="KW-0145">Chemotaxis</keyword>
<dbReference type="GO" id="GO:0006935">
    <property type="term" value="P:chemotaxis"/>
    <property type="evidence" value="ECO:0007669"/>
    <property type="project" value="UniProtKB-KW"/>
</dbReference>
<dbReference type="OrthoDB" id="9765776at2"/>
<dbReference type="Gene3D" id="3.30.450.20">
    <property type="entry name" value="PAS domain"/>
    <property type="match status" value="1"/>
</dbReference>
<dbReference type="Gene3D" id="6.10.340.10">
    <property type="match status" value="1"/>
</dbReference>
<evidence type="ECO:0000256" key="4">
    <source>
        <dbReference type="ARBA" id="ARBA00022692"/>
    </source>
</evidence>
<dbReference type="PANTHER" id="PTHR43531:SF11">
    <property type="entry name" value="METHYL-ACCEPTING CHEMOTAXIS PROTEIN 3"/>
    <property type="match status" value="1"/>
</dbReference>
<proteinExistence type="inferred from homology"/>
<dbReference type="Gene3D" id="1.10.287.950">
    <property type="entry name" value="Methyl-accepting chemotaxis protein"/>
    <property type="match status" value="1"/>
</dbReference>
<comment type="similarity">
    <text evidence="7">Belongs to the methyl-accepting chemotaxis (MCP) protein family.</text>
</comment>
<evidence type="ECO:0000256" key="5">
    <source>
        <dbReference type="ARBA" id="ARBA00022989"/>
    </source>
</evidence>
<evidence type="ECO:0000256" key="2">
    <source>
        <dbReference type="ARBA" id="ARBA00022475"/>
    </source>
</evidence>
<dbReference type="SMART" id="SM00283">
    <property type="entry name" value="MA"/>
    <property type="match status" value="1"/>
</dbReference>
<comment type="subcellular location">
    <subcellularLocation>
        <location evidence="1">Cell membrane</location>
        <topology evidence="1">Multi-pass membrane protein</topology>
    </subcellularLocation>
</comment>
<evidence type="ECO:0000256" key="8">
    <source>
        <dbReference type="PROSITE-ProRule" id="PRU00284"/>
    </source>
</evidence>
<evidence type="ECO:0000313" key="13">
    <source>
        <dbReference type="Proteomes" id="UP000012589"/>
    </source>
</evidence>
<gene>
    <name evidence="12" type="ORF">C823_03901</name>
</gene>
<dbReference type="GO" id="GO:0007165">
    <property type="term" value="P:signal transduction"/>
    <property type="evidence" value="ECO:0007669"/>
    <property type="project" value="UniProtKB-KW"/>
</dbReference>
<evidence type="ECO:0000259" key="10">
    <source>
        <dbReference type="PROSITE" id="PS50111"/>
    </source>
</evidence>
<reference evidence="12 13" key="1">
    <citation type="journal article" date="2014" name="Genome Announc.">
        <title>Draft genome sequences of the altered schaedler flora, a defined bacterial community from gnotobiotic mice.</title>
        <authorList>
            <person name="Wannemuehler M.J."/>
            <person name="Overstreet A.M."/>
            <person name="Ward D.V."/>
            <person name="Phillips G.J."/>
        </authorList>
    </citation>
    <scope>NUCLEOTIDE SEQUENCE [LARGE SCALE GENOMIC DNA]</scope>
    <source>
        <strain evidence="12 13">ASF492</strain>
    </source>
</reference>
<protein>
    <recommendedName>
        <fullName evidence="14">Methyl-accepting transducer domain-containing protein</fullName>
    </recommendedName>
</protein>
<dbReference type="PATRIC" id="fig|1235802.3.peg.4122"/>
<evidence type="ECO:0000256" key="3">
    <source>
        <dbReference type="ARBA" id="ARBA00022500"/>
    </source>
</evidence>
<evidence type="ECO:0000256" key="1">
    <source>
        <dbReference type="ARBA" id="ARBA00004651"/>
    </source>
</evidence>
<feature type="domain" description="Methyl-accepting transducer" evidence="10">
    <location>
        <begin position="406"/>
        <end position="635"/>
    </location>
</feature>
<evidence type="ECO:0000256" key="7">
    <source>
        <dbReference type="ARBA" id="ARBA00029447"/>
    </source>
</evidence>
<dbReference type="GO" id="GO:0005886">
    <property type="term" value="C:plasma membrane"/>
    <property type="evidence" value="ECO:0007669"/>
    <property type="project" value="UniProtKB-SubCell"/>
</dbReference>
<comment type="caution">
    <text evidence="12">The sequence shown here is derived from an EMBL/GenBank/DDBJ whole genome shotgun (WGS) entry which is preliminary data.</text>
</comment>
<dbReference type="Pfam" id="PF00015">
    <property type="entry name" value="MCPsignal"/>
    <property type="match status" value="1"/>
</dbReference>
<keyword evidence="4 9" id="KW-0812">Transmembrane</keyword>
<keyword evidence="2" id="KW-1003">Cell membrane</keyword>
<name>N2A977_9FIRM</name>
<dbReference type="PROSITE" id="PS50111">
    <property type="entry name" value="CHEMOTAXIS_TRANSDUC_2"/>
    <property type="match status" value="1"/>
</dbReference>
<dbReference type="EMBL" id="AQFT01000119">
    <property type="protein sequence ID" value="EMZ22660.1"/>
    <property type="molecule type" value="Genomic_DNA"/>
</dbReference>
<dbReference type="eggNOG" id="COG0840">
    <property type="taxonomic scope" value="Bacteria"/>
</dbReference>
<accession>N2A977</accession>
<dbReference type="STRING" id="1235802.C823_03901"/>
<sequence>MKKYHKIKQKIIFYVMAVAISQAIVISVIMCIGNIRSTDSSLLDNMQTTARIASQSISSNLHLLCERIYNLSREPAFTDPAASTRDRQACLDNAKLQIEFVWLAAYDPDGKKIYGDDHAPSSITDEKYYTHLTETGNTVIGDPYNADDQLQLCVGIPYTIEEETAGYLVGSYKYDILNDVLSMLIVGSTGSACILNEEGLIIGDRDTQTVKEQNNIYDSADSNDAKKIYDKMLAYQTGSDIISFKGKKSYVGYAPIPGTNWALMLHAPQIEFMDTVISSISLSVLLSVTFLIIGAIWIIKVSQKISVSLTSATTRLQELADGNLTDAVVLSKSNDETAVLTDALAKTISSLNTYIQNIRTCLGELSKGDYTVAIPDNFHGDFTSIRDSLNHISIYLNQTMHRMNQSSQDVTQNSMVVSDYAGRLQDASLKQSELLQQLEESAASITRAIEKNKDQVLQMESCSENAGEKTSLGATSMQSLLTLMEQIHNSVEEISKISKLIGDISFQTNLLSLNASIEAARAGEAGHGFAVVAAEIGQLSGKTSEALRQTDEIIQRSAEMIEKGLEAANETAAAFHEIQEVAIQYREISVRLADTAEEQTSTIACVSTQLDSIRSIAEENRGLAEKTAEMAASSLKQSESLHQYVSQVKLKEL</sequence>
<evidence type="ECO:0000259" key="11">
    <source>
        <dbReference type="PROSITE" id="PS50885"/>
    </source>
</evidence>
<dbReference type="AlphaFoldDB" id="N2A977"/>
<evidence type="ECO:0000256" key="9">
    <source>
        <dbReference type="SAM" id="Phobius"/>
    </source>
</evidence>
<dbReference type="PANTHER" id="PTHR43531">
    <property type="entry name" value="PROTEIN ICFG"/>
    <property type="match status" value="1"/>
</dbReference>
<feature type="transmembrane region" description="Helical" evidence="9">
    <location>
        <begin position="12"/>
        <end position="35"/>
    </location>
</feature>
<evidence type="ECO:0000256" key="6">
    <source>
        <dbReference type="ARBA" id="ARBA00023136"/>
    </source>
</evidence>
<evidence type="ECO:0008006" key="14">
    <source>
        <dbReference type="Google" id="ProtNLM"/>
    </source>
</evidence>
<dbReference type="InterPro" id="IPR004089">
    <property type="entry name" value="MCPsignal_dom"/>
</dbReference>
<dbReference type="Pfam" id="PF02743">
    <property type="entry name" value="dCache_1"/>
    <property type="match status" value="1"/>
</dbReference>
<dbReference type="PROSITE" id="PS50885">
    <property type="entry name" value="HAMP"/>
    <property type="match status" value="1"/>
</dbReference>
<keyword evidence="6 9" id="KW-0472">Membrane</keyword>
<dbReference type="InterPro" id="IPR033479">
    <property type="entry name" value="dCache_1"/>
</dbReference>
<dbReference type="InterPro" id="IPR051310">
    <property type="entry name" value="MCP_chemotaxis"/>
</dbReference>
<keyword evidence="8" id="KW-0807">Transducer</keyword>
<evidence type="ECO:0000313" key="12">
    <source>
        <dbReference type="EMBL" id="EMZ22660.1"/>
    </source>
</evidence>
<organism evidence="12 13">
    <name type="scientific">Eubacterium plexicaudatum ASF492</name>
    <dbReference type="NCBI Taxonomy" id="1235802"/>
    <lineage>
        <taxon>Bacteria</taxon>
        <taxon>Bacillati</taxon>
        <taxon>Bacillota</taxon>
        <taxon>Clostridia</taxon>
        <taxon>Eubacteriales</taxon>
        <taxon>Eubacteriaceae</taxon>
        <taxon>Eubacterium</taxon>
    </lineage>
</organism>
<dbReference type="Proteomes" id="UP000012589">
    <property type="component" value="Unassembled WGS sequence"/>
</dbReference>
<dbReference type="CDD" id="cd12912">
    <property type="entry name" value="PDC2_MCP_like"/>
    <property type="match status" value="1"/>
</dbReference>
<dbReference type="HOGENOM" id="CLU_000445_107_12_9"/>
<feature type="transmembrane region" description="Helical" evidence="9">
    <location>
        <begin position="276"/>
        <end position="299"/>
    </location>
</feature>
<keyword evidence="13" id="KW-1185">Reference proteome</keyword>
<feature type="domain" description="HAMP" evidence="11">
    <location>
        <begin position="303"/>
        <end position="356"/>
    </location>
</feature>
<dbReference type="InterPro" id="IPR003660">
    <property type="entry name" value="HAMP_dom"/>
</dbReference>